<reference evidence="2" key="1">
    <citation type="submission" date="2014-09" db="EMBL/GenBank/DDBJ databases">
        <authorList>
            <person name="Magalhaes I.L.F."/>
            <person name="Oliveira U."/>
            <person name="Santos F.R."/>
            <person name="Vidigal T.H.D.A."/>
            <person name="Brescovit A.D."/>
            <person name="Santos A.J."/>
        </authorList>
    </citation>
    <scope>NUCLEOTIDE SEQUENCE</scope>
    <source>
        <tissue evidence="2">Shoot tissue taken approximately 20 cm above the soil surface</tissue>
    </source>
</reference>
<organism evidence="2">
    <name type="scientific">Arundo donax</name>
    <name type="common">Giant reed</name>
    <name type="synonym">Donax arundinaceus</name>
    <dbReference type="NCBI Taxonomy" id="35708"/>
    <lineage>
        <taxon>Eukaryota</taxon>
        <taxon>Viridiplantae</taxon>
        <taxon>Streptophyta</taxon>
        <taxon>Embryophyta</taxon>
        <taxon>Tracheophyta</taxon>
        <taxon>Spermatophyta</taxon>
        <taxon>Magnoliopsida</taxon>
        <taxon>Liliopsida</taxon>
        <taxon>Poales</taxon>
        <taxon>Poaceae</taxon>
        <taxon>PACMAD clade</taxon>
        <taxon>Arundinoideae</taxon>
        <taxon>Arundineae</taxon>
        <taxon>Arundo</taxon>
    </lineage>
</organism>
<protein>
    <submittedName>
        <fullName evidence="2">Uncharacterized protein</fullName>
    </submittedName>
</protein>
<proteinExistence type="predicted"/>
<evidence type="ECO:0000256" key="1">
    <source>
        <dbReference type="SAM" id="MobiDB-lite"/>
    </source>
</evidence>
<accession>A0A0A9HBB5</accession>
<name>A0A0A9HBB5_ARUDO</name>
<feature type="region of interest" description="Disordered" evidence="1">
    <location>
        <begin position="1"/>
        <end position="31"/>
    </location>
</feature>
<dbReference type="EMBL" id="GBRH01163844">
    <property type="protein sequence ID" value="JAE34052.1"/>
    <property type="molecule type" value="Transcribed_RNA"/>
</dbReference>
<reference evidence="2" key="2">
    <citation type="journal article" date="2015" name="Data Brief">
        <title>Shoot transcriptome of the giant reed, Arundo donax.</title>
        <authorList>
            <person name="Barrero R.A."/>
            <person name="Guerrero F.D."/>
            <person name="Moolhuijzen P."/>
            <person name="Goolsby J.A."/>
            <person name="Tidwell J."/>
            <person name="Bellgard S.E."/>
            <person name="Bellgard M.I."/>
        </authorList>
    </citation>
    <scope>NUCLEOTIDE SEQUENCE</scope>
    <source>
        <tissue evidence="2">Shoot tissue taken approximately 20 cm above the soil surface</tissue>
    </source>
</reference>
<feature type="compositionally biased region" description="Basic and acidic residues" evidence="1">
    <location>
        <begin position="12"/>
        <end position="21"/>
    </location>
</feature>
<evidence type="ECO:0000313" key="2">
    <source>
        <dbReference type="EMBL" id="JAE34052.1"/>
    </source>
</evidence>
<sequence length="31" mass="3615">MHMQDSALNGGSDHRWLEHNQKCYKNASKVE</sequence>
<dbReference type="AlphaFoldDB" id="A0A0A9HBB5"/>